<evidence type="ECO:0000256" key="3">
    <source>
        <dbReference type="SAM" id="MobiDB-lite"/>
    </source>
</evidence>
<dbReference type="EMBL" id="CP110436">
    <property type="protein sequence ID" value="WAQ92289.1"/>
    <property type="molecule type" value="Genomic_DNA"/>
</dbReference>
<dbReference type="InterPro" id="IPR017441">
    <property type="entry name" value="Protein_kinase_ATP_BS"/>
</dbReference>
<dbReference type="SUPFAM" id="SSF56112">
    <property type="entry name" value="Protein kinase-like (PK-like)"/>
    <property type="match status" value="1"/>
</dbReference>
<evidence type="ECO:0000313" key="5">
    <source>
        <dbReference type="EMBL" id="WAQ92289.1"/>
    </source>
</evidence>
<dbReference type="PROSITE" id="PS50011">
    <property type="entry name" value="PROTEIN_KINASE_DOM"/>
    <property type="match status" value="1"/>
</dbReference>
<gene>
    <name evidence="5" type="ORF">PtA15_16A195</name>
</gene>
<dbReference type="SMART" id="SM00220">
    <property type="entry name" value="S_TKc"/>
    <property type="match status" value="1"/>
</dbReference>
<dbReference type="GeneID" id="77804756"/>
<reference evidence="5" key="1">
    <citation type="submission" date="2022-10" db="EMBL/GenBank/DDBJ databases">
        <title>Puccinia triticina Genome sequencing and assembly.</title>
        <authorList>
            <person name="Li C."/>
        </authorList>
    </citation>
    <scope>NUCLEOTIDE SEQUENCE</scope>
    <source>
        <strain evidence="5">Pt15</strain>
    </source>
</reference>
<accession>A0ABY7D683</accession>
<dbReference type="InterPro" id="IPR000719">
    <property type="entry name" value="Prot_kinase_dom"/>
</dbReference>
<dbReference type="Proteomes" id="UP001164743">
    <property type="component" value="Chromosome 16A"/>
</dbReference>
<evidence type="ECO:0000256" key="2">
    <source>
        <dbReference type="PROSITE-ProRule" id="PRU10141"/>
    </source>
</evidence>
<evidence type="ECO:0000313" key="6">
    <source>
        <dbReference type="Proteomes" id="UP001164743"/>
    </source>
</evidence>
<feature type="binding site" evidence="2">
    <location>
        <position position="164"/>
    </location>
    <ligand>
        <name>ATP</name>
        <dbReference type="ChEBI" id="CHEBI:30616"/>
    </ligand>
</feature>
<feature type="compositionally biased region" description="Low complexity" evidence="3">
    <location>
        <begin position="478"/>
        <end position="495"/>
    </location>
</feature>
<dbReference type="Gene3D" id="1.10.510.10">
    <property type="entry name" value="Transferase(Phosphotransferase) domain 1"/>
    <property type="match status" value="1"/>
</dbReference>
<dbReference type="InterPro" id="IPR047173">
    <property type="entry name" value="STRAD_A/B-like"/>
</dbReference>
<keyword evidence="2" id="KW-0547">Nucleotide-binding</keyword>
<dbReference type="RefSeq" id="XP_053027844.1">
    <property type="nucleotide sequence ID" value="XM_053163861.1"/>
</dbReference>
<feature type="region of interest" description="Disordered" evidence="3">
    <location>
        <begin position="507"/>
        <end position="540"/>
    </location>
</feature>
<evidence type="ECO:0000256" key="1">
    <source>
        <dbReference type="ARBA" id="ARBA00008874"/>
    </source>
</evidence>
<feature type="compositionally biased region" description="Polar residues" evidence="3">
    <location>
        <begin position="507"/>
        <end position="519"/>
    </location>
</feature>
<dbReference type="PANTHER" id="PTHR48014:SF21">
    <property type="entry name" value="SERINE_THREONINE-PROTEIN KINASE FRAY2"/>
    <property type="match status" value="1"/>
</dbReference>
<keyword evidence="2" id="KW-0067">ATP-binding</keyword>
<comment type="similarity">
    <text evidence="1">Belongs to the protein kinase superfamily. STE Ser/Thr protein kinase family. STE20 subfamily.</text>
</comment>
<organism evidence="5 6">
    <name type="scientific">Puccinia triticina</name>
    <dbReference type="NCBI Taxonomy" id="208348"/>
    <lineage>
        <taxon>Eukaryota</taxon>
        <taxon>Fungi</taxon>
        <taxon>Dikarya</taxon>
        <taxon>Basidiomycota</taxon>
        <taxon>Pucciniomycotina</taxon>
        <taxon>Pucciniomycetes</taxon>
        <taxon>Pucciniales</taxon>
        <taxon>Pucciniaceae</taxon>
        <taxon>Puccinia</taxon>
    </lineage>
</organism>
<feature type="region of interest" description="Disordered" evidence="3">
    <location>
        <begin position="457"/>
        <end position="495"/>
    </location>
</feature>
<dbReference type="Pfam" id="PF00069">
    <property type="entry name" value="Pkinase"/>
    <property type="match status" value="1"/>
</dbReference>
<dbReference type="PANTHER" id="PTHR48014">
    <property type="entry name" value="SERINE/THREONINE-PROTEIN KINASE FRAY2"/>
    <property type="match status" value="1"/>
</dbReference>
<keyword evidence="6" id="KW-1185">Reference proteome</keyword>
<name>A0ABY7D683_9BASI</name>
<proteinExistence type="inferred from homology"/>
<dbReference type="InterPro" id="IPR011009">
    <property type="entry name" value="Kinase-like_dom_sf"/>
</dbReference>
<protein>
    <recommendedName>
        <fullName evidence="4">Protein kinase domain-containing protein</fullName>
    </recommendedName>
</protein>
<evidence type="ECO:0000259" key="4">
    <source>
        <dbReference type="PROSITE" id="PS50011"/>
    </source>
</evidence>
<dbReference type="PROSITE" id="PS00107">
    <property type="entry name" value="PROTEIN_KINASE_ATP"/>
    <property type="match status" value="1"/>
</dbReference>
<sequence length="561" mass="61602">MLGALGLGQKKARTKNLKLTKTLSNCSTTSASTTLTAVSSCPSTARKTVRGTRSLFSRLSATYQTITHLSSSFTDSLHSNATSCPSNPASLHPSCPSPLDTNQSDYNELSSHRRRILGSVTDQWPMYSSDPQDYLLGAHIGSGASSVVRLAHFKPRPGELCAVKVIDIDRLSVKQIEYLRRETLLMSLAKHPNVLRVRGEWIEESSLCIAMRLMQAGSIADLLRFRFQDGLPEPVIASVLIQAIAGLDYLHANGWIHRDLKAANLLLDHDGTVLLADFGVSIDRPCDPAPPASTPLLTRQTSFVGTALFMAPEVVTRQPYNDRADIWSFGITALEMAVGKAPYATISPARVLMKTVQEPSPTLDRRRAGAPYEYSKAFQRFVDRCLSKDPALRPTARQLLCKEKFFRQARPKAFLLQTILADLPPLALRQERRFFAPPNSRIPHPVDNHLLSPVQPPLPCFNNYQPPRADDHASLKASPDQGLDSPSSSSSACPPWDFSSVSRPHSFASSITNHSSPSEPTHDTLVKPPPILSRPSLSRLNTDARPNVFDIVDSFNLHPAA</sequence>
<feature type="domain" description="Protein kinase" evidence="4">
    <location>
        <begin position="134"/>
        <end position="406"/>
    </location>
</feature>